<dbReference type="InterPro" id="IPR036365">
    <property type="entry name" value="PGBD-like_sf"/>
</dbReference>
<dbReference type="AlphaFoldDB" id="A0AAJ6K2E3"/>
<organism evidence="8 9">
    <name type="scientific">Ligilactobacillus animalis</name>
    <dbReference type="NCBI Taxonomy" id="1605"/>
    <lineage>
        <taxon>Bacteria</taxon>
        <taxon>Bacillati</taxon>
        <taxon>Bacillota</taxon>
        <taxon>Bacilli</taxon>
        <taxon>Lactobacillales</taxon>
        <taxon>Lactobacillaceae</taxon>
        <taxon>Ligilactobacillus</taxon>
    </lineage>
</organism>
<keyword evidence="6" id="KW-0812">Transmembrane</keyword>
<dbReference type="Pfam" id="PF03572">
    <property type="entry name" value="Peptidase_S41"/>
    <property type="match status" value="1"/>
</dbReference>
<dbReference type="CDD" id="cd06782">
    <property type="entry name" value="cpPDZ_CPP-like"/>
    <property type="match status" value="1"/>
</dbReference>
<dbReference type="Pfam" id="PF13180">
    <property type="entry name" value="PDZ_2"/>
    <property type="match status" value="1"/>
</dbReference>
<evidence type="ECO:0000259" key="7">
    <source>
        <dbReference type="PROSITE" id="PS50106"/>
    </source>
</evidence>
<dbReference type="Pfam" id="PF22694">
    <property type="entry name" value="CtpB_N-like"/>
    <property type="match status" value="1"/>
</dbReference>
<protein>
    <submittedName>
        <fullName evidence="8">S41 family peptidase</fullName>
    </submittedName>
</protein>
<keyword evidence="3 5" id="KW-0378">Hydrolase</keyword>
<evidence type="ECO:0000313" key="8">
    <source>
        <dbReference type="EMBL" id="WHQ79340.1"/>
    </source>
</evidence>
<dbReference type="InterPro" id="IPR005151">
    <property type="entry name" value="Tail-specific_protease"/>
</dbReference>
<evidence type="ECO:0000256" key="3">
    <source>
        <dbReference type="ARBA" id="ARBA00022801"/>
    </source>
</evidence>
<feature type="transmembrane region" description="Helical" evidence="6">
    <location>
        <begin position="20"/>
        <end position="44"/>
    </location>
</feature>
<dbReference type="SUPFAM" id="SSF50156">
    <property type="entry name" value="PDZ domain-like"/>
    <property type="match status" value="1"/>
</dbReference>
<dbReference type="PROSITE" id="PS50106">
    <property type="entry name" value="PDZ"/>
    <property type="match status" value="1"/>
</dbReference>
<keyword evidence="6" id="KW-0472">Membrane</keyword>
<dbReference type="GO" id="GO:0006508">
    <property type="term" value="P:proteolysis"/>
    <property type="evidence" value="ECO:0007669"/>
    <property type="project" value="UniProtKB-KW"/>
</dbReference>
<dbReference type="Proteomes" id="UP001238155">
    <property type="component" value="Chromosome"/>
</dbReference>
<dbReference type="Gene3D" id="1.10.101.10">
    <property type="entry name" value="PGBD-like superfamily/PGBD"/>
    <property type="match status" value="1"/>
</dbReference>
<evidence type="ECO:0000256" key="2">
    <source>
        <dbReference type="ARBA" id="ARBA00022670"/>
    </source>
</evidence>
<evidence type="ECO:0000256" key="5">
    <source>
        <dbReference type="RuleBase" id="RU004404"/>
    </source>
</evidence>
<evidence type="ECO:0000313" key="9">
    <source>
        <dbReference type="Proteomes" id="UP001238155"/>
    </source>
</evidence>
<dbReference type="InterPro" id="IPR036366">
    <property type="entry name" value="PGBDSf"/>
</dbReference>
<dbReference type="GO" id="GO:0008236">
    <property type="term" value="F:serine-type peptidase activity"/>
    <property type="evidence" value="ECO:0007669"/>
    <property type="project" value="UniProtKB-KW"/>
</dbReference>
<dbReference type="PANTHER" id="PTHR32060">
    <property type="entry name" value="TAIL-SPECIFIC PROTEASE"/>
    <property type="match status" value="1"/>
</dbReference>
<keyword evidence="2 5" id="KW-0645">Protease</keyword>
<dbReference type="InterPro" id="IPR036034">
    <property type="entry name" value="PDZ_sf"/>
</dbReference>
<dbReference type="SMART" id="SM00228">
    <property type="entry name" value="PDZ"/>
    <property type="match status" value="1"/>
</dbReference>
<dbReference type="EMBL" id="CP123751">
    <property type="protein sequence ID" value="WHQ79340.1"/>
    <property type="molecule type" value="Genomic_DNA"/>
</dbReference>
<dbReference type="Gene3D" id="2.30.42.10">
    <property type="match status" value="1"/>
</dbReference>
<dbReference type="PANTHER" id="PTHR32060:SF30">
    <property type="entry name" value="CARBOXY-TERMINAL PROCESSING PROTEASE CTPA"/>
    <property type="match status" value="1"/>
</dbReference>
<dbReference type="GO" id="GO:0004175">
    <property type="term" value="F:endopeptidase activity"/>
    <property type="evidence" value="ECO:0007669"/>
    <property type="project" value="TreeGrafter"/>
</dbReference>
<accession>A0AAJ6K2E3</accession>
<dbReference type="SUPFAM" id="SSF47090">
    <property type="entry name" value="PGBD-like"/>
    <property type="match status" value="1"/>
</dbReference>
<sequence>MEKEKQKEPKLKRVFLQKKYNLLTTVLVAVCVALLSGGGVFWLMDRQVKGLESANQAMGKINTVYNALYYNYYKDVSQQKLVDGALNGMVEALGDPFTEYMNATESQELNDSISGSFGGIGAQVQKSGSEIKIMSPIAGTPAAKAGLKANDVIVKIDGRSTKDYSLNKAVSVMRGKVGTKVSVTIKRNGTTFTKTLTRAKIPVKTVEGKLATEDKQVGYIQVTSFSENTAKEFKQTVQSLRKKGAKSFIIDVRNNPGGLMDQALAMSSMFVENGKPILQVVGRDGKPTVYKASNELDDGFKVKEKSIVLINGGSASASEIFAAALKQSGNNVTLIGTKSYGKGTVQNTLPFKDKTELKLTIAKWLTPDGTWIHKKGIKPDVEADYPDVAYLTAIDTAKTYQEGQNSKQIKNLQQMLVFLGYDLDEKSGYFNEQTKQAVEKYQTDNGLTVTGTADKATVESIEAKVAQKVTESDNAYQKAVEKLSE</sequence>
<dbReference type="GO" id="GO:0030288">
    <property type="term" value="C:outer membrane-bounded periplasmic space"/>
    <property type="evidence" value="ECO:0007669"/>
    <property type="project" value="TreeGrafter"/>
</dbReference>
<dbReference type="InterPro" id="IPR055210">
    <property type="entry name" value="CtpA/B_N"/>
</dbReference>
<evidence type="ECO:0000256" key="4">
    <source>
        <dbReference type="ARBA" id="ARBA00022825"/>
    </source>
</evidence>
<dbReference type="InterPro" id="IPR002477">
    <property type="entry name" value="Peptidoglycan-bd-like"/>
</dbReference>
<dbReference type="RefSeq" id="WP_283534443.1">
    <property type="nucleotide sequence ID" value="NZ_CP123751.1"/>
</dbReference>
<evidence type="ECO:0000256" key="6">
    <source>
        <dbReference type="SAM" id="Phobius"/>
    </source>
</evidence>
<dbReference type="SUPFAM" id="SSF52096">
    <property type="entry name" value="ClpP/crotonase"/>
    <property type="match status" value="1"/>
</dbReference>
<dbReference type="Gene3D" id="3.90.226.10">
    <property type="entry name" value="2-enoyl-CoA Hydratase, Chain A, domain 1"/>
    <property type="match status" value="1"/>
</dbReference>
<reference evidence="8" key="1">
    <citation type="submission" date="2023-04" db="EMBL/GenBank/DDBJ databases">
        <title>Four porcine-derived lactic acid bacteria strains analyses and their evaluation as potential probiotics based on genomics.</title>
        <authorList>
            <person name="Niu D."/>
        </authorList>
    </citation>
    <scope>NUCLEOTIDE SEQUENCE</scope>
    <source>
        <strain evidence="8">ZSB1</strain>
    </source>
</reference>
<dbReference type="InterPro" id="IPR001478">
    <property type="entry name" value="PDZ"/>
</dbReference>
<dbReference type="InterPro" id="IPR004447">
    <property type="entry name" value="Peptidase_S41A"/>
</dbReference>
<dbReference type="InterPro" id="IPR029045">
    <property type="entry name" value="ClpP/crotonase-like_dom_sf"/>
</dbReference>
<dbReference type="Pfam" id="PF01471">
    <property type="entry name" value="PG_binding_1"/>
    <property type="match status" value="1"/>
</dbReference>
<proteinExistence type="inferred from homology"/>
<dbReference type="GO" id="GO:0007165">
    <property type="term" value="P:signal transduction"/>
    <property type="evidence" value="ECO:0007669"/>
    <property type="project" value="TreeGrafter"/>
</dbReference>
<name>A0AAJ6K2E3_9LACO</name>
<comment type="similarity">
    <text evidence="1 5">Belongs to the peptidase S41A family.</text>
</comment>
<evidence type="ECO:0000256" key="1">
    <source>
        <dbReference type="ARBA" id="ARBA00009179"/>
    </source>
</evidence>
<gene>
    <name evidence="8" type="ORF">QFF56_05055</name>
</gene>
<dbReference type="CDD" id="cd07560">
    <property type="entry name" value="Peptidase_S41_CPP"/>
    <property type="match status" value="1"/>
</dbReference>
<dbReference type="Gene3D" id="3.30.750.44">
    <property type="match status" value="1"/>
</dbReference>
<dbReference type="SMART" id="SM00245">
    <property type="entry name" value="TSPc"/>
    <property type="match status" value="1"/>
</dbReference>
<dbReference type="NCBIfam" id="TIGR00225">
    <property type="entry name" value="prc"/>
    <property type="match status" value="1"/>
</dbReference>
<keyword evidence="6" id="KW-1133">Transmembrane helix</keyword>
<keyword evidence="4 5" id="KW-0720">Serine protease</keyword>
<dbReference type="FunFam" id="2.30.42.10:FF:000063">
    <property type="entry name" value="Peptidase, S41 family"/>
    <property type="match status" value="1"/>
</dbReference>
<feature type="domain" description="PDZ" evidence="7">
    <location>
        <begin position="106"/>
        <end position="174"/>
    </location>
</feature>